<organism evidence="2 3">
    <name type="scientific">Cucurbita argyrosperma subsp. sororia</name>
    <dbReference type="NCBI Taxonomy" id="37648"/>
    <lineage>
        <taxon>Eukaryota</taxon>
        <taxon>Viridiplantae</taxon>
        <taxon>Streptophyta</taxon>
        <taxon>Embryophyta</taxon>
        <taxon>Tracheophyta</taxon>
        <taxon>Spermatophyta</taxon>
        <taxon>Magnoliopsida</taxon>
        <taxon>eudicotyledons</taxon>
        <taxon>Gunneridae</taxon>
        <taxon>Pentapetalae</taxon>
        <taxon>rosids</taxon>
        <taxon>fabids</taxon>
        <taxon>Cucurbitales</taxon>
        <taxon>Cucurbitaceae</taxon>
        <taxon>Cucurbiteae</taxon>
        <taxon>Cucurbita</taxon>
    </lineage>
</organism>
<gene>
    <name evidence="2" type="primary">CNX1</name>
    <name evidence="2" type="ORF">SDJN03_16700</name>
</gene>
<evidence type="ECO:0000313" key="3">
    <source>
        <dbReference type="Proteomes" id="UP000685013"/>
    </source>
</evidence>
<keyword evidence="1" id="KW-0812">Transmembrane</keyword>
<dbReference type="AlphaFoldDB" id="A0AAV6MW28"/>
<dbReference type="EMBL" id="JAGKQH010000011">
    <property type="protein sequence ID" value="KAG6588135.1"/>
    <property type="molecule type" value="Genomic_DNA"/>
</dbReference>
<accession>A0AAV6MW28</accession>
<evidence type="ECO:0000313" key="2">
    <source>
        <dbReference type="EMBL" id="KAG6588135.1"/>
    </source>
</evidence>
<comment type="caution">
    <text evidence="2">The sequence shown here is derived from an EMBL/GenBank/DDBJ whole genome shotgun (WGS) entry which is preliminary data.</text>
</comment>
<evidence type="ECO:0000256" key="1">
    <source>
        <dbReference type="SAM" id="Phobius"/>
    </source>
</evidence>
<feature type="non-terminal residue" evidence="2">
    <location>
        <position position="1"/>
    </location>
</feature>
<proteinExistence type="predicted"/>
<dbReference type="Proteomes" id="UP000685013">
    <property type="component" value="Chromosome 11"/>
</dbReference>
<reference evidence="2 3" key="1">
    <citation type="journal article" date="2021" name="Hortic Res">
        <title>The domestication of Cucurbita argyrosperma as revealed by the genome of its wild relative.</title>
        <authorList>
            <person name="Barrera-Redondo J."/>
            <person name="Sanchez-de la Vega G."/>
            <person name="Aguirre-Liguori J.A."/>
            <person name="Castellanos-Morales G."/>
            <person name="Gutierrez-Guerrero Y.T."/>
            <person name="Aguirre-Dugua X."/>
            <person name="Aguirre-Planter E."/>
            <person name="Tenaillon M.I."/>
            <person name="Lira-Saade R."/>
            <person name="Eguiarte L.E."/>
        </authorList>
    </citation>
    <scope>NUCLEOTIDE SEQUENCE [LARGE SCALE GENOMIC DNA]</scope>
    <source>
        <strain evidence="2">JBR-2021</strain>
    </source>
</reference>
<protein>
    <submittedName>
        <fullName evidence="2">Molybdopterin biosynthesis protein CNX1</fullName>
    </submittedName>
</protein>
<feature type="transmembrane region" description="Helical" evidence="1">
    <location>
        <begin position="67"/>
        <end position="89"/>
    </location>
</feature>
<keyword evidence="3" id="KW-1185">Reference proteome</keyword>
<sequence>MADHSTAMIFPDEALRIVLEVAQRLPPFTVSLHDALAKVLAQDIRAPDLCRHIQPPLRNEIISYYTIYWKMFLIPVVLMEIVCGFFFLLRCEPRKYAEVKPTLLNMVAAAELLRLRLGCAK</sequence>
<name>A0AAV6MW28_9ROSI</name>
<keyword evidence="1" id="KW-0472">Membrane</keyword>
<keyword evidence="1" id="KW-1133">Transmembrane helix</keyword>